<comment type="caution">
    <text evidence="3">The sequence shown here is derived from an EMBL/GenBank/DDBJ whole genome shotgun (WGS) entry which is preliminary data.</text>
</comment>
<gene>
    <name evidence="3" type="ORF">KSB_27110</name>
</gene>
<sequence length="625" mass="66765">MEQTFAANGIQRIVLIDIWNDVSVRGWGEQNIKLEADGHVESVQPEGDTLTIRGSSDDLELWVPYESSIRINNAHGDTLVSDVQRVELRQAHGDVEITKIHAEALLEHIDGDLEVSEVHGDVTLRDVQSDVEIHNVATLRAEGAIQGSLECEIARLVELQEVQGDVELRAVGEVSARHCAGDFSATGIDGALRLADIGGDLVVRGFLSLQANNVGGDVLTEGNGEVTIGNVGGDLEAKGASQLQVGNVSGDCALRGISGEAKLGMIGADLDAVGVTGELAFSEVGGDATLKAIQGSVKAGNIGGDLTLQANFPPDSVTQLHVGGDAAITLPSQPDLTLRAFVGGDISGRAVVASRAGNQVNLVYGNGSAHLDLHVGGDLRLRGNEDPRSSSSAGGAWDWSDFSSEMARMGQELGHDISRMINDALAQTNEEQMRRARGFAEKQERMAERMSRRASRQAERVNIRINNREWHMDRGRLERIMDQARKATAEGVYGALDAVEQALKNLQIPVPPTPPTPPAPPTPPHAPVPPVPPVVPVPPAPPRSHLEDLEVEEPDLEHLEDFEGPDERSMPEVPVAAGDVEEEEKVGTPKAPVNVEQERLAILRMIAEGRVSPEEGDMLLEALGE</sequence>
<name>A0ABQ3UNA6_9CHLR</name>
<keyword evidence="4" id="KW-1185">Reference proteome</keyword>
<dbReference type="Proteomes" id="UP000654345">
    <property type="component" value="Unassembled WGS sequence"/>
</dbReference>
<feature type="region of interest" description="Disordered" evidence="1">
    <location>
        <begin position="507"/>
        <end position="572"/>
    </location>
</feature>
<protein>
    <recommendedName>
        <fullName evidence="2">YvlB/LiaX N-terminal domain-containing protein</fullName>
    </recommendedName>
</protein>
<reference evidence="3 4" key="1">
    <citation type="journal article" date="2021" name="Int. J. Syst. Evol. Microbiol.">
        <title>Reticulibacter mediterranei gen. nov., sp. nov., within the new family Reticulibacteraceae fam. nov., and Ktedonospora formicarum gen. nov., sp. nov., Ktedonobacter robiniae sp. nov., Dictyobacter formicarum sp. nov. and Dictyobacter arantiisoli sp. nov., belonging to the class Ktedonobacteria.</title>
        <authorList>
            <person name="Yabe S."/>
            <person name="Zheng Y."/>
            <person name="Wang C.M."/>
            <person name="Sakai Y."/>
            <person name="Abe K."/>
            <person name="Yokota A."/>
            <person name="Donadio S."/>
            <person name="Cavaletti L."/>
            <person name="Monciardini P."/>
        </authorList>
    </citation>
    <scope>NUCLEOTIDE SEQUENCE [LARGE SCALE GENOMIC DNA]</scope>
    <source>
        <strain evidence="3 4">SOSP1-30</strain>
    </source>
</reference>
<dbReference type="RefSeq" id="WP_201370971.1">
    <property type="nucleotide sequence ID" value="NZ_BNJG01000001.1"/>
</dbReference>
<accession>A0ABQ3UNA6</accession>
<feature type="domain" description="YvlB/LiaX N-terminal" evidence="2">
    <location>
        <begin position="598"/>
        <end position="624"/>
    </location>
</feature>
<evidence type="ECO:0000259" key="2">
    <source>
        <dbReference type="Pfam" id="PF22746"/>
    </source>
</evidence>
<proteinExistence type="predicted"/>
<evidence type="ECO:0000313" key="4">
    <source>
        <dbReference type="Proteomes" id="UP000654345"/>
    </source>
</evidence>
<feature type="compositionally biased region" description="Basic and acidic residues" evidence="1">
    <location>
        <begin position="556"/>
        <end position="570"/>
    </location>
</feature>
<feature type="compositionally biased region" description="Pro residues" evidence="1">
    <location>
        <begin position="509"/>
        <end position="542"/>
    </location>
</feature>
<evidence type="ECO:0000256" key="1">
    <source>
        <dbReference type="SAM" id="MobiDB-lite"/>
    </source>
</evidence>
<dbReference type="Pfam" id="PF22746">
    <property type="entry name" value="SHOCT-like_DUF2089-C"/>
    <property type="match status" value="1"/>
</dbReference>
<dbReference type="EMBL" id="BNJG01000001">
    <property type="protein sequence ID" value="GHO54236.1"/>
    <property type="molecule type" value="Genomic_DNA"/>
</dbReference>
<dbReference type="InterPro" id="IPR053959">
    <property type="entry name" value="YvlB/LiaX_N"/>
</dbReference>
<evidence type="ECO:0000313" key="3">
    <source>
        <dbReference type="EMBL" id="GHO54236.1"/>
    </source>
</evidence>
<organism evidence="3 4">
    <name type="scientific">Ktedonobacter robiniae</name>
    <dbReference type="NCBI Taxonomy" id="2778365"/>
    <lineage>
        <taxon>Bacteria</taxon>
        <taxon>Bacillati</taxon>
        <taxon>Chloroflexota</taxon>
        <taxon>Ktedonobacteria</taxon>
        <taxon>Ktedonobacterales</taxon>
        <taxon>Ktedonobacteraceae</taxon>
        <taxon>Ktedonobacter</taxon>
    </lineage>
</organism>